<feature type="region of interest" description="Disordered" evidence="9">
    <location>
        <begin position="64"/>
        <end position="107"/>
    </location>
</feature>
<dbReference type="InterPro" id="IPR001680">
    <property type="entry name" value="WD40_rpt"/>
</dbReference>
<dbReference type="SUPFAM" id="SSF50978">
    <property type="entry name" value="WD40 repeat-like"/>
    <property type="match status" value="1"/>
</dbReference>
<evidence type="ECO:0000259" key="10">
    <source>
        <dbReference type="Pfam" id="PF23769"/>
    </source>
</evidence>
<gene>
    <name evidence="11" type="primary">NAN1</name>
    <name evidence="11" type="ORF">MOBT1_001475</name>
</gene>
<dbReference type="PANTHER" id="PTHR44215:SF1">
    <property type="entry name" value="WD REPEAT-CONTAINING PROTEIN 75"/>
    <property type="match status" value="1"/>
</dbReference>
<keyword evidence="7" id="KW-0539">Nucleus</keyword>
<dbReference type="Pfam" id="PF23869">
    <property type="entry name" value="Beta-prop_WDR75_1st"/>
    <property type="match status" value="1"/>
</dbReference>
<proteinExistence type="predicted"/>
<sequence>MKAAKASSRVLMVMKATKVTEATKALLGMRVISRAPTSTVAIRTYPGGGGDEPCPYDDGGFDSGFNGGSPGDQTDQPCPFVDGGDDQGGLGDGGFDGGDFGSDMGDSGGGDLGDLVLSEGSFPPTHDYCRAIECRLAAWLVPGGVECESAERYEIFLPPCIVEHTSVVSSMPARKKESKKAGARPPKAAVAPRNTHEATVLPVTALQEEEASRVPPVFTKDGSYVFLVQDCSVLIVSRATNQVVASLSSDASPPEKRHTAPITGMLLSPFNPLQLLTCSLDGTIKTWDYLDSELHDDMHVGYAVCAMTAHAQWKHRLFVAVSKEGDEPAESARRNTTIYSIQLARASMQTHKAVKKVRLGKARLVSHMAVSPNGAWLVALSGNKVHVLSLHDTSAGFVKYSAESRLTALSFHPDASTPRFATGEENGKIRIWYCLEQFAAAGRAPDHATEAVPTTTLHWHAHAIAALEFTSDGAQLLSGGEEGVLVVWKLSSGNAVGSDAREYVPRLGAGIVALSVARSFEKGEQEYVACLADGSVAFIASLSLRVVRVFATVKCDATRAFLDPVSRAALPHPLALDRSAGHVALTAGHPSTLQFVDIASRMHVCDVEVAPSNRVSRPDDEALTPPRVQHVAFSEPLAGAVHAEWMATVDGRDGGTYTSELSLKLWQWDAPRKTYVLNTRIDHPHENEVTALCFSPRLDTDDFLLATAGEEGQIKTWRLATRSLKGARTETFWVCRSALAYRGTTPRQISWAPDGSLFAVAQGVFITLWDPYTLVMQARLAAPELRAAQQCAFVGRKGRFLAALGAERLLVWDLVGQHVVYAADFPVQGLVPHRDGLLALTEDATVLSFVRPTGERVHTYRVPRLLPDAVLNMAPDAEELALVALNAQGALVALGTSRDLPSASLQGVALSDSRATLFDELFGVESEEQERVEQMLRADQERLHRATASADKGVGEVLELLSAPPHLLPPVSTLADAFFHALLPPAEPAPVEKPAAVEAAPPAAPPAPATPPISEQDQIAEARSADLGHLADTFDALLRTEPVTQPAPAAKPKSKRRVSK</sequence>
<evidence type="ECO:0000256" key="9">
    <source>
        <dbReference type="SAM" id="MobiDB-lite"/>
    </source>
</evidence>
<feature type="repeat" description="WD" evidence="8">
    <location>
        <begin position="255"/>
        <end position="288"/>
    </location>
</feature>
<feature type="repeat" description="WD" evidence="8">
    <location>
        <begin position="457"/>
        <end position="498"/>
    </location>
</feature>
<keyword evidence="4 8" id="KW-0853">WD repeat</keyword>
<comment type="subcellular location">
    <subcellularLocation>
        <location evidence="1">Nucleus</location>
        <location evidence="1">Nucleolus</location>
    </subcellularLocation>
</comment>
<accession>A0AAF0E088</accession>
<evidence type="ECO:0000313" key="11">
    <source>
        <dbReference type="EMBL" id="WFD02790.1"/>
    </source>
</evidence>
<feature type="region of interest" description="Disordered" evidence="9">
    <location>
        <begin position="172"/>
        <end position="194"/>
    </location>
</feature>
<feature type="domain" description="WD repeat-containing protein 75 second beta-propeller" evidence="10">
    <location>
        <begin position="587"/>
        <end position="830"/>
    </location>
</feature>
<name>A0AAF0E088_9BASI</name>
<dbReference type="Proteomes" id="UP001214603">
    <property type="component" value="Chromosome 2"/>
</dbReference>
<dbReference type="InterPro" id="IPR036322">
    <property type="entry name" value="WD40_repeat_dom_sf"/>
</dbReference>
<dbReference type="PANTHER" id="PTHR44215">
    <property type="entry name" value="WD REPEAT-CONTAINING PROTEIN 75"/>
    <property type="match status" value="1"/>
</dbReference>
<feature type="compositionally biased region" description="Pro residues" evidence="9">
    <location>
        <begin position="1002"/>
        <end position="1011"/>
    </location>
</feature>
<dbReference type="Pfam" id="PF23769">
    <property type="entry name" value="Beta-prop_WDR75_2nd"/>
    <property type="match status" value="1"/>
</dbReference>
<dbReference type="PROSITE" id="PS50082">
    <property type="entry name" value="WD_REPEATS_2"/>
    <property type="match status" value="2"/>
</dbReference>
<evidence type="ECO:0000256" key="8">
    <source>
        <dbReference type="PROSITE-ProRule" id="PRU00221"/>
    </source>
</evidence>
<dbReference type="InterPro" id="IPR015943">
    <property type="entry name" value="WD40/YVTN_repeat-like_dom_sf"/>
</dbReference>
<evidence type="ECO:0000256" key="1">
    <source>
        <dbReference type="ARBA" id="ARBA00004604"/>
    </source>
</evidence>
<keyword evidence="3" id="KW-0698">rRNA processing</keyword>
<dbReference type="GO" id="GO:0045943">
    <property type="term" value="P:positive regulation of transcription by RNA polymerase I"/>
    <property type="evidence" value="ECO:0007669"/>
    <property type="project" value="InterPro"/>
</dbReference>
<keyword evidence="12" id="KW-1185">Reference proteome</keyword>
<evidence type="ECO:0000256" key="7">
    <source>
        <dbReference type="ARBA" id="ARBA00023242"/>
    </source>
</evidence>
<dbReference type="Gene3D" id="2.130.10.10">
    <property type="entry name" value="YVTN repeat-like/Quinoprotein amine dehydrogenase"/>
    <property type="match status" value="3"/>
</dbReference>
<dbReference type="SMART" id="SM00320">
    <property type="entry name" value="WD40"/>
    <property type="match status" value="5"/>
</dbReference>
<dbReference type="InterPro" id="IPR057644">
    <property type="entry name" value="Beta-prop_WDR75_2nd"/>
</dbReference>
<dbReference type="SUPFAM" id="SSF69322">
    <property type="entry name" value="Tricorn protease domain 2"/>
    <property type="match status" value="1"/>
</dbReference>
<dbReference type="AlphaFoldDB" id="A0AAF0E088"/>
<protein>
    <submittedName>
        <fullName evidence="11">NET1-associated nuclear protein 1</fullName>
    </submittedName>
</protein>
<dbReference type="GO" id="GO:0032040">
    <property type="term" value="C:small-subunit processome"/>
    <property type="evidence" value="ECO:0007669"/>
    <property type="project" value="InterPro"/>
</dbReference>
<dbReference type="GO" id="GO:2000234">
    <property type="term" value="P:positive regulation of rRNA processing"/>
    <property type="evidence" value="ECO:0007669"/>
    <property type="project" value="TreeGrafter"/>
</dbReference>
<dbReference type="GO" id="GO:0003723">
    <property type="term" value="F:RNA binding"/>
    <property type="evidence" value="ECO:0007669"/>
    <property type="project" value="InterPro"/>
</dbReference>
<evidence type="ECO:0000256" key="5">
    <source>
        <dbReference type="ARBA" id="ARBA00022737"/>
    </source>
</evidence>
<evidence type="ECO:0000313" key="12">
    <source>
        <dbReference type="Proteomes" id="UP001214603"/>
    </source>
</evidence>
<evidence type="ECO:0000256" key="4">
    <source>
        <dbReference type="ARBA" id="ARBA00022574"/>
    </source>
</evidence>
<keyword evidence="2" id="KW-0690">Ribosome biogenesis</keyword>
<dbReference type="PROSITE" id="PS50294">
    <property type="entry name" value="WD_REPEATS_REGION"/>
    <property type="match status" value="1"/>
</dbReference>
<keyword evidence="5" id="KW-0677">Repeat</keyword>
<evidence type="ECO:0000256" key="3">
    <source>
        <dbReference type="ARBA" id="ARBA00022552"/>
    </source>
</evidence>
<reference evidence="11" key="1">
    <citation type="submission" date="2023-03" db="EMBL/GenBank/DDBJ databases">
        <title>Mating type loci evolution in Malassezia.</title>
        <authorList>
            <person name="Coelho M.A."/>
        </authorList>
    </citation>
    <scope>NUCLEOTIDE SEQUENCE</scope>
    <source>
        <strain evidence="11">CBS 7876</strain>
    </source>
</reference>
<dbReference type="InterPro" id="IPR053826">
    <property type="entry name" value="WDR75"/>
</dbReference>
<dbReference type="GO" id="GO:0006364">
    <property type="term" value="P:rRNA processing"/>
    <property type="evidence" value="ECO:0007669"/>
    <property type="project" value="UniProtKB-KW"/>
</dbReference>
<dbReference type="EMBL" id="CP119935">
    <property type="protein sequence ID" value="WFD02790.1"/>
    <property type="molecule type" value="Genomic_DNA"/>
</dbReference>
<keyword evidence="6" id="KW-0804">Transcription</keyword>
<feature type="region of interest" description="Disordered" evidence="9">
    <location>
        <begin position="1038"/>
        <end position="1060"/>
    </location>
</feature>
<dbReference type="SUPFAM" id="SSF101898">
    <property type="entry name" value="NHL repeat"/>
    <property type="match status" value="1"/>
</dbReference>
<feature type="compositionally biased region" description="Gly residues" evidence="9">
    <location>
        <begin position="86"/>
        <end position="107"/>
    </location>
</feature>
<organism evidence="11 12">
    <name type="scientific">Malassezia obtusa</name>
    <dbReference type="NCBI Taxonomy" id="76774"/>
    <lineage>
        <taxon>Eukaryota</taxon>
        <taxon>Fungi</taxon>
        <taxon>Dikarya</taxon>
        <taxon>Basidiomycota</taxon>
        <taxon>Ustilaginomycotina</taxon>
        <taxon>Malasseziomycetes</taxon>
        <taxon>Malasseziales</taxon>
        <taxon>Malasseziaceae</taxon>
        <taxon>Malassezia</taxon>
    </lineage>
</organism>
<feature type="region of interest" description="Disordered" evidence="9">
    <location>
        <begin position="993"/>
        <end position="1024"/>
    </location>
</feature>
<evidence type="ECO:0000256" key="2">
    <source>
        <dbReference type="ARBA" id="ARBA00022517"/>
    </source>
</evidence>
<evidence type="ECO:0000256" key="6">
    <source>
        <dbReference type="ARBA" id="ARBA00023163"/>
    </source>
</evidence>